<evidence type="ECO:0000256" key="1">
    <source>
        <dbReference type="SAM" id="MobiDB-lite"/>
    </source>
</evidence>
<sequence length="153" mass="16930">SVSRPSSSSFGELTRPRLPCQDFKFGSQVKFQLAATELLTSSFHRANPVHPPASGTSGLRPKEEAPDLSSDSRKEGQQNLRNPGSLRLTRPGTLFLPMDHPLLQTQRSSCPGSHTLQTSGKINALNFYFFLSVFCMWVKSAATKMTVNFCFYS</sequence>
<protein>
    <submittedName>
        <fullName evidence="2">Uncharacterized protein</fullName>
    </submittedName>
</protein>
<keyword evidence="3" id="KW-1185">Reference proteome</keyword>
<gene>
    <name evidence="2" type="ORF">ATANTOWER_009795</name>
</gene>
<accession>A0ABU7B7E1</accession>
<comment type="caution">
    <text evidence="2">The sequence shown here is derived from an EMBL/GenBank/DDBJ whole genome shotgun (WGS) entry which is preliminary data.</text>
</comment>
<dbReference type="Proteomes" id="UP001345963">
    <property type="component" value="Unassembled WGS sequence"/>
</dbReference>
<name>A0ABU7B7E1_9TELE</name>
<evidence type="ECO:0000313" key="2">
    <source>
        <dbReference type="EMBL" id="MED6245896.1"/>
    </source>
</evidence>
<reference evidence="2 3" key="1">
    <citation type="submission" date="2021-07" db="EMBL/GenBank/DDBJ databases">
        <authorList>
            <person name="Palmer J.M."/>
        </authorList>
    </citation>
    <scope>NUCLEOTIDE SEQUENCE [LARGE SCALE GENOMIC DNA]</scope>
    <source>
        <strain evidence="2 3">AT_MEX2019</strain>
        <tissue evidence="2">Muscle</tissue>
    </source>
</reference>
<feature type="compositionally biased region" description="Basic and acidic residues" evidence="1">
    <location>
        <begin position="60"/>
        <end position="76"/>
    </location>
</feature>
<evidence type="ECO:0000313" key="3">
    <source>
        <dbReference type="Proteomes" id="UP001345963"/>
    </source>
</evidence>
<dbReference type="EMBL" id="JAHUTI010041551">
    <property type="protein sequence ID" value="MED6245896.1"/>
    <property type="molecule type" value="Genomic_DNA"/>
</dbReference>
<feature type="region of interest" description="Disordered" evidence="1">
    <location>
        <begin position="44"/>
        <end position="89"/>
    </location>
</feature>
<proteinExistence type="predicted"/>
<organism evidence="2 3">
    <name type="scientific">Ataeniobius toweri</name>
    <dbReference type="NCBI Taxonomy" id="208326"/>
    <lineage>
        <taxon>Eukaryota</taxon>
        <taxon>Metazoa</taxon>
        <taxon>Chordata</taxon>
        <taxon>Craniata</taxon>
        <taxon>Vertebrata</taxon>
        <taxon>Euteleostomi</taxon>
        <taxon>Actinopterygii</taxon>
        <taxon>Neopterygii</taxon>
        <taxon>Teleostei</taxon>
        <taxon>Neoteleostei</taxon>
        <taxon>Acanthomorphata</taxon>
        <taxon>Ovalentaria</taxon>
        <taxon>Atherinomorphae</taxon>
        <taxon>Cyprinodontiformes</taxon>
        <taxon>Goodeidae</taxon>
        <taxon>Ataeniobius</taxon>
    </lineage>
</organism>
<feature type="non-terminal residue" evidence="2">
    <location>
        <position position="1"/>
    </location>
</feature>